<dbReference type="AlphaFoldDB" id="A0ABD0UAR4"/>
<keyword evidence="2" id="KW-1185">Reference proteome</keyword>
<accession>A0ABD0UAR4</accession>
<protein>
    <submittedName>
        <fullName evidence="1">Uncharacterized protein</fullName>
    </submittedName>
</protein>
<gene>
    <name evidence="1" type="ORF">M5K25_021827</name>
</gene>
<sequence length="89" mass="10069">MPLLIDDNIFLVMLKLRIMRALRINSTANTVNLTCRFYDNGGFCATHVIDDEVCGFMLMEARAHIVIVYVDAEQIIQTDVVGPSTQVYM</sequence>
<comment type="caution">
    <text evidence="1">The sequence shown here is derived from an EMBL/GenBank/DDBJ whole genome shotgun (WGS) entry which is preliminary data.</text>
</comment>
<organism evidence="1 2">
    <name type="scientific">Dendrobium thyrsiflorum</name>
    <name type="common">Pinecone-like raceme dendrobium</name>
    <name type="synonym">Orchid</name>
    <dbReference type="NCBI Taxonomy" id="117978"/>
    <lineage>
        <taxon>Eukaryota</taxon>
        <taxon>Viridiplantae</taxon>
        <taxon>Streptophyta</taxon>
        <taxon>Embryophyta</taxon>
        <taxon>Tracheophyta</taxon>
        <taxon>Spermatophyta</taxon>
        <taxon>Magnoliopsida</taxon>
        <taxon>Liliopsida</taxon>
        <taxon>Asparagales</taxon>
        <taxon>Orchidaceae</taxon>
        <taxon>Epidendroideae</taxon>
        <taxon>Malaxideae</taxon>
        <taxon>Dendrobiinae</taxon>
        <taxon>Dendrobium</taxon>
    </lineage>
</organism>
<dbReference type="EMBL" id="JANQDX010000017">
    <property type="protein sequence ID" value="KAL0907416.1"/>
    <property type="molecule type" value="Genomic_DNA"/>
</dbReference>
<name>A0ABD0UAR4_DENTH</name>
<evidence type="ECO:0000313" key="2">
    <source>
        <dbReference type="Proteomes" id="UP001552299"/>
    </source>
</evidence>
<proteinExistence type="predicted"/>
<evidence type="ECO:0000313" key="1">
    <source>
        <dbReference type="EMBL" id="KAL0907416.1"/>
    </source>
</evidence>
<dbReference type="Proteomes" id="UP001552299">
    <property type="component" value="Unassembled WGS sequence"/>
</dbReference>
<reference evidence="1 2" key="1">
    <citation type="journal article" date="2024" name="Plant Biotechnol. J.">
        <title>Dendrobium thyrsiflorum genome and its molecular insights into genes involved in important horticultural traits.</title>
        <authorList>
            <person name="Chen B."/>
            <person name="Wang J.Y."/>
            <person name="Zheng P.J."/>
            <person name="Li K.L."/>
            <person name="Liang Y.M."/>
            <person name="Chen X.F."/>
            <person name="Zhang C."/>
            <person name="Zhao X."/>
            <person name="He X."/>
            <person name="Zhang G.Q."/>
            <person name="Liu Z.J."/>
            <person name="Xu Q."/>
        </authorList>
    </citation>
    <scope>NUCLEOTIDE SEQUENCE [LARGE SCALE GENOMIC DNA]</scope>
    <source>
        <strain evidence="1">GZMU011</strain>
    </source>
</reference>